<feature type="compositionally biased region" description="Low complexity" evidence="1">
    <location>
        <begin position="205"/>
        <end position="227"/>
    </location>
</feature>
<feature type="compositionally biased region" description="Low complexity" evidence="1">
    <location>
        <begin position="162"/>
        <end position="179"/>
    </location>
</feature>
<accession>A0A6A6VFB9</accession>
<feature type="region of interest" description="Disordered" evidence="1">
    <location>
        <begin position="154"/>
        <end position="238"/>
    </location>
</feature>
<feature type="compositionally biased region" description="Polar residues" evidence="1">
    <location>
        <begin position="447"/>
        <end position="459"/>
    </location>
</feature>
<name>A0A6A6VFB9_9PLEO</name>
<evidence type="ECO:0000256" key="1">
    <source>
        <dbReference type="SAM" id="MobiDB-lite"/>
    </source>
</evidence>
<feature type="compositionally biased region" description="Polar residues" evidence="1">
    <location>
        <begin position="428"/>
        <end position="439"/>
    </location>
</feature>
<sequence>MRICYDQPTLVPPPCAEPVYPRPSTSHSMGQHLSQWVTTSKDFTARASARVSLENLRKPRKTFSRTRPTIGRPTISAPMDFRHCDGVDGIQSMLDEASMPVRRRRSFTPLQLSIYYPEGRLSPLPDFTDDAWAEMQKPALALVRGRESVASTGSFRIQRKPVGSGSRRSSVSSAQLLSSMPLLQEGQVSRSESPVPRPTLKRASSEGSSAPSSRILSRLPSPSRLRSNTAPSSASSLRRVNMDVDEAIRELNTIVEERRADAYRNTTQSPDNINRIPPSPSHHVPAIAPTRRMHVRSETLCDIGSAFSTPLPKDISVTPEPLPLRNPPTKLSLTPTIRKTPKPTLKTLIGPLNSNPVSPQTASTTPTTPLARLSAWIRRSVPTTPKSSSPSTPKPFYSCQPPNYTTHSQTAASTRPSTSHSDPRTLMHTRQTSAETATVTLVDDQDSIPSTPALSSRSATPELGPGASPPTPGTTFTADEKPKTKKRVPAPLVLRKKIEGGMEVSRSLQERRTRVPPKSPSCALQMQGLEIAVREGAVRPGSQVGVAF</sequence>
<evidence type="ECO:0000313" key="3">
    <source>
        <dbReference type="Proteomes" id="UP000799440"/>
    </source>
</evidence>
<reference evidence="2" key="1">
    <citation type="journal article" date="2020" name="Stud. Mycol.">
        <title>101 Dothideomycetes genomes: a test case for predicting lifestyles and emergence of pathogens.</title>
        <authorList>
            <person name="Haridas S."/>
            <person name="Albert R."/>
            <person name="Binder M."/>
            <person name="Bloem J."/>
            <person name="Labutti K."/>
            <person name="Salamov A."/>
            <person name="Andreopoulos B."/>
            <person name="Baker S."/>
            <person name="Barry K."/>
            <person name="Bills G."/>
            <person name="Bluhm B."/>
            <person name="Cannon C."/>
            <person name="Castanera R."/>
            <person name="Culley D."/>
            <person name="Daum C."/>
            <person name="Ezra D."/>
            <person name="Gonzalez J."/>
            <person name="Henrissat B."/>
            <person name="Kuo A."/>
            <person name="Liang C."/>
            <person name="Lipzen A."/>
            <person name="Lutzoni F."/>
            <person name="Magnuson J."/>
            <person name="Mondo S."/>
            <person name="Nolan M."/>
            <person name="Ohm R."/>
            <person name="Pangilinan J."/>
            <person name="Park H.-J."/>
            <person name="Ramirez L."/>
            <person name="Alfaro M."/>
            <person name="Sun H."/>
            <person name="Tritt A."/>
            <person name="Yoshinaga Y."/>
            <person name="Zwiers L.-H."/>
            <person name="Turgeon B."/>
            <person name="Goodwin S."/>
            <person name="Spatafora J."/>
            <person name="Crous P."/>
            <person name="Grigoriev I."/>
        </authorList>
    </citation>
    <scope>NUCLEOTIDE SEQUENCE</scope>
    <source>
        <strain evidence="2">CBS 119925</strain>
    </source>
</reference>
<feature type="compositionally biased region" description="Polar residues" evidence="1">
    <location>
        <begin position="400"/>
        <end position="420"/>
    </location>
</feature>
<proteinExistence type="predicted"/>
<dbReference type="Proteomes" id="UP000799440">
    <property type="component" value="Unassembled WGS sequence"/>
</dbReference>
<organism evidence="2 3">
    <name type="scientific">Sporormia fimetaria CBS 119925</name>
    <dbReference type="NCBI Taxonomy" id="1340428"/>
    <lineage>
        <taxon>Eukaryota</taxon>
        <taxon>Fungi</taxon>
        <taxon>Dikarya</taxon>
        <taxon>Ascomycota</taxon>
        <taxon>Pezizomycotina</taxon>
        <taxon>Dothideomycetes</taxon>
        <taxon>Pleosporomycetidae</taxon>
        <taxon>Pleosporales</taxon>
        <taxon>Sporormiaceae</taxon>
        <taxon>Sporormia</taxon>
    </lineage>
</organism>
<feature type="region of interest" description="Disordered" evidence="1">
    <location>
        <begin position="318"/>
        <end position="521"/>
    </location>
</feature>
<keyword evidence="3" id="KW-1185">Reference proteome</keyword>
<feature type="compositionally biased region" description="Low complexity" evidence="1">
    <location>
        <begin position="358"/>
        <end position="395"/>
    </location>
</feature>
<feature type="compositionally biased region" description="Polar residues" evidence="1">
    <location>
        <begin position="228"/>
        <end position="238"/>
    </location>
</feature>
<gene>
    <name evidence="2" type="ORF">M011DRAFT_42605</name>
</gene>
<evidence type="ECO:0000313" key="2">
    <source>
        <dbReference type="EMBL" id="KAF2747881.1"/>
    </source>
</evidence>
<dbReference type="AlphaFoldDB" id="A0A6A6VFB9"/>
<protein>
    <submittedName>
        <fullName evidence="2">Uncharacterized protein</fullName>
    </submittedName>
</protein>
<dbReference type="OrthoDB" id="3595619at2759"/>
<dbReference type="EMBL" id="MU006571">
    <property type="protein sequence ID" value="KAF2747881.1"/>
    <property type="molecule type" value="Genomic_DNA"/>
</dbReference>